<dbReference type="KEGG" id="crr:CRDco_1480"/>
<accession>A0A7R6VYE0</accession>
<dbReference type="AlphaFoldDB" id="A0A7R6VYE0"/>
<name>A0A7R6VYE0_CARRU</name>
<evidence type="ECO:0008006" key="3">
    <source>
        <dbReference type="Google" id="ProtNLM"/>
    </source>
</evidence>
<evidence type="ECO:0000313" key="2">
    <source>
        <dbReference type="Proteomes" id="UP000595596"/>
    </source>
</evidence>
<reference evidence="1 2" key="1">
    <citation type="journal article" date="2020" name="Genome Biol. Evol.">
        <title>Comparative Genomics Underlines Multiple Roles of Profftella, an Obligate Symbiont of Psyllids: Providing Toxins, Vitamins, and Carotenoids.</title>
        <authorList>
            <person name="Nakabachi A."/>
            <person name="Piel J."/>
            <person name="Malenovsky I."/>
            <person name="Hirose Y."/>
        </authorList>
    </citation>
    <scope>NUCLEOTIDE SEQUENCE [LARGE SCALE GENOMIC DNA]</scope>
    <source>
        <strain evidence="1 2">Dco</strain>
    </source>
</reference>
<sequence length="82" mass="9936">MKYSFKKKFIICCFKNLIKFGKIKSNYYRLKNSIKKLSNLLKQYFKKKIFLYLLKIKIIKGNGVLLGEIGIYSKFYFYLIKQ</sequence>
<keyword evidence="2" id="KW-1185">Reference proteome</keyword>
<gene>
    <name evidence="1" type="ORF">CRDco_1480</name>
</gene>
<evidence type="ECO:0000313" key="1">
    <source>
        <dbReference type="EMBL" id="BCG49373.1"/>
    </source>
</evidence>
<dbReference type="RefSeq" id="WP_201329464.1">
    <property type="nucleotide sequence ID" value="NZ_AP023214.1"/>
</dbReference>
<organism evidence="1 2">
    <name type="scientific">Candidatus Carsonella ruddii</name>
    <name type="common">Diaphorina cf. continua</name>
    <dbReference type="NCBI Taxonomy" id="2661587"/>
    <lineage>
        <taxon>Bacteria</taxon>
        <taxon>Pseudomonadati</taxon>
        <taxon>Pseudomonadota</taxon>
        <taxon>Gammaproteobacteria</taxon>
        <taxon>Oceanospirillales</taxon>
        <taxon>Halomonadaceae</taxon>
        <taxon>Zymobacter group</taxon>
        <taxon>Candidatus Carsonella</taxon>
    </lineage>
</organism>
<dbReference type="Proteomes" id="UP000595596">
    <property type="component" value="Chromosome"/>
</dbReference>
<protein>
    <recommendedName>
        <fullName evidence="3">Ribosomal protein L17</fullName>
    </recommendedName>
</protein>
<proteinExistence type="predicted"/>
<dbReference type="EMBL" id="AP023214">
    <property type="protein sequence ID" value="BCG49373.1"/>
    <property type="molecule type" value="Genomic_DNA"/>
</dbReference>